<dbReference type="EMBL" id="JAKKPZ010000009">
    <property type="protein sequence ID" value="KAI1717243.1"/>
    <property type="molecule type" value="Genomic_DNA"/>
</dbReference>
<feature type="compositionally biased region" description="Polar residues" evidence="1">
    <location>
        <begin position="1"/>
        <end position="22"/>
    </location>
</feature>
<accession>A0AAD4N5A4</accession>
<name>A0AAD4N5A4_9BILA</name>
<dbReference type="AlphaFoldDB" id="A0AAD4N5A4"/>
<protein>
    <submittedName>
        <fullName evidence="2">AT hook-containing protein attf-4</fullName>
    </submittedName>
</protein>
<organism evidence="2 3">
    <name type="scientific">Ditylenchus destructor</name>
    <dbReference type="NCBI Taxonomy" id="166010"/>
    <lineage>
        <taxon>Eukaryota</taxon>
        <taxon>Metazoa</taxon>
        <taxon>Ecdysozoa</taxon>
        <taxon>Nematoda</taxon>
        <taxon>Chromadorea</taxon>
        <taxon>Rhabditida</taxon>
        <taxon>Tylenchina</taxon>
        <taxon>Tylenchomorpha</taxon>
        <taxon>Sphaerularioidea</taxon>
        <taxon>Anguinidae</taxon>
        <taxon>Anguininae</taxon>
        <taxon>Ditylenchus</taxon>
    </lineage>
</organism>
<evidence type="ECO:0000256" key="1">
    <source>
        <dbReference type="SAM" id="MobiDB-lite"/>
    </source>
</evidence>
<proteinExistence type="predicted"/>
<keyword evidence="3" id="KW-1185">Reference proteome</keyword>
<dbReference type="InterPro" id="IPR038839">
    <property type="entry name" value="Attf-4-like"/>
</dbReference>
<feature type="compositionally biased region" description="Polar residues" evidence="1">
    <location>
        <begin position="129"/>
        <end position="139"/>
    </location>
</feature>
<reference evidence="2" key="1">
    <citation type="submission" date="2022-01" db="EMBL/GenBank/DDBJ databases">
        <title>Genome Sequence Resource for Two Populations of Ditylenchus destructor, the Migratory Endoparasitic Phytonematode.</title>
        <authorList>
            <person name="Zhang H."/>
            <person name="Lin R."/>
            <person name="Xie B."/>
        </authorList>
    </citation>
    <scope>NUCLEOTIDE SEQUENCE</scope>
    <source>
        <strain evidence="2">BazhouSP</strain>
    </source>
</reference>
<feature type="compositionally biased region" description="Polar residues" evidence="1">
    <location>
        <begin position="394"/>
        <end position="404"/>
    </location>
</feature>
<feature type="region of interest" description="Disordered" evidence="1">
    <location>
        <begin position="1"/>
        <end position="139"/>
    </location>
</feature>
<comment type="caution">
    <text evidence="2">The sequence shown here is derived from an EMBL/GenBank/DDBJ whole genome shotgun (WGS) entry which is preliminary data.</text>
</comment>
<evidence type="ECO:0000313" key="2">
    <source>
        <dbReference type="EMBL" id="KAI1717243.1"/>
    </source>
</evidence>
<feature type="compositionally biased region" description="Polar residues" evidence="1">
    <location>
        <begin position="31"/>
        <end position="53"/>
    </location>
</feature>
<sequence>MQNHQSCQGSNSASNIQLQNCGNLVRDRNSPESQRTATSHPLTMSSSEISSNGHYPEDVMAQNSLNNDENTEDGMEEDEDMSDEDLEDDSLDDEDDEIDEQPEQNIPQQHHENPETFDESGTEEPPMLTKSSSIPNNGYQTTITTADEILAIKNNMVYLSHQMRQLMNVLKVQTCSCSHCRNCSLHDALPNQNGISNICRNRASIGMSAMENLSNINVKGNEANNVSNAVSSMGKSFITEKLSQMIQSNDASRLKMNGGHIMTDSEFSPAKRGRKSKYLSPAEKKAVVNYARIHGASAAARKFNIPSAVAAYYHRKSKRLGSDFALDTPSMVLPASSQSVPTSADNQSISFKFEHDMDELQQQSFSTSTGNMSETGNEKHRSQTQSNAHDDGMWNSQSQANPAHSGSPGFLRGRGRGRPKLIGDELDAELVEYMVQVKQANPRQHLTASQALHISRNYILDKSPGLLEEHGGHIRLKITWAMKLVSRIAEREREIQLGLPPGSLQNLGRFNAGSGNEGHGFGGESMDGNRAPHTPEIMNIRELKLPPMDQASSGEMPANSGASDAFDLLSELGAAGNSDDLSNNEFFKSLLQGLQKEDGNTHQSNSAALPQLLSAVAALQSANQANSTNNDNAMMAQPAGAF</sequence>
<dbReference type="PANTHER" id="PTHR36522">
    <property type="entry name" value="AT HOOK-CONTAINING PROTEIN ATTF-4"/>
    <property type="match status" value="1"/>
</dbReference>
<feature type="compositionally biased region" description="Polar residues" evidence="1">
    <location>
        <begin position="363"/>
        <end position="375"/>
    </location>
</feature>
<dbReference type="PANTHER" id="PTHR36522:SF1">
    <property type="entry name" value="AT HOOK-CONTAINING PROTEIN ATTF-4"/>
    <property type="match status" value="1"/>
</dbReference>
<evidence type="ECO:0000313" key="3">
    <source>
        <dbReference type="Proteomes" id="UP001201812"/>
    </source>
</evidence>
<feature type="compositionally biased region" description="Acidic residues" evidence="1">
    <location>
        <begin position="69"/>
        <end position="102"/>
    </location>
</feature>
<dbReference type="Proteomes" id="UP001201812">
    <property type="component" value="Unassembled WGS sequence"/>
</dbReference>
<gene>
    <name evidence="2" type="ORF">DdX_06980</name>
</gene>
<feature type="region of interest" description="Disordered" evidence="1">
    <location>
        <begin position="363"/>
        <end position="418"/>
    </location>
</feature>